<keyword evidence="3" id="KW-1185">Reference proteome</keyword>
<evidence type="ECO:0000256" key="1">
    <source>
        <dbReference type="SAM" id="Coils"/>
    </source>
</evidence>
<comment type="caution">
    <text evidence="2">The sequence shown here is derived from an EMBL/GenBank/DDBJ whole genome shotgun (WGS) entry which is preliminary data.</text>
</comment>
<feature type="coiled-coil region" evidence="1">
    <location>
        <begin position="59"/>
        <end position="86"/>
    </location>
</feature>
<proteinExistence type="predicted"/>
<name>A0A329QT19_9ACTN</name>
<evidence type="ECO:0000313" key="2">
    <source>
        <dbReference type="EMBL" id="RAW14769.1"/>
    </source>
</evidence>
<organism evidence="2 3">
    <name type="scientific">Phytoactinopolyspora halophila</name>
    <dbReference type="NCBI Taxonomy" id="1981511"/>
    <lineage>
        <taxon>Bacteria</taxon>
        <taxon>Bacillati</taxon>
        <taxon>Actinomycetota</taxon>
        <taxon>Actinomycetes</taxon>
        <taxon>Jiangellales</taxon>
        <taxon>Jiangellaceae</taxon>
        <taxon>Phytoactinopolyspora</taxon>
    </lineage>
</organism>
<gene>
    <name evidence="2" type="ORF">DPM12_09745</name>
</gene>
<dbReference type="AlphaFoldDB" id="A0A329QT19"/>
<keyword evidence="1" id="KW-0175">Coiled coil</keyword>
<evidence type="ECO:0000313" key="3">
    <source>
        <dbReference type="Proteomes" id="UP000250462"/>
    </source>
</evidence>
<protein>
    <submittedName>
        <fullName evidence="2">Uncharacterized protein</fullName>
    </submittedName>
</protein>
<dbReference type="EMBL" id="QMIG01000007">
    <property type="protein sequence ID" value="RAW14769.1"/>
    <property type="molecule type" value="Genomic_DNA"/>
</dbReference>
<accession>A0A329QT19</accession>
<dbReference type="Proteomes" id="UP000250462">
    <property type="component" value="Unassembled WGS sequence"/>
</dbReference>
<sequence length="169" mass="18124">MKIDVVTGYGLAHGHEIGQRDGTLGYVSGGAALMGLFERVKELFNGGGVETPPDLPLDVEARRAQLAELEDALRALARAMAADRDRMVNPGWAGRVEDLQFAANEAARLGKEGFDRAALHDLAAEVRPLYGTGAVPDEYAAYVDEHERVMTVVEKLRTPLPGEAPADDG</sequence>
<reference evidence="2 3" key="1">
    <citation type="submission" date="2018-06" db="EMBL/GenBank/DDBJ databases">
        <title>Phytoactinopolyspora halophila sp. nov., a novel halophilic actinomycete isolated from a saline soil in China.</title>
        <authorList>
            <person name="Tang S.-K."/>
        </authorList>
    </citation>
    <scope>NUCLEOTIDE SEQUENCE [LARGE SCALE GENOMIC DNA]</scope>
    <source>
        <strain evidence="2 3">YIM 96934</strain>
    </source>
</reference>